<feature type="compositionally biased region" description="Basic and acidic residues" evidence="1">
    <location>
        <begin position="1"/>
        <end position="13"/>
    </location>
</feature>
<sequence length="308" mass="33703">MRRRSRAADPPHPRERRRLSTCPRHTAPGESWRRRMPKNILVIVEAPAKAAPIVGAATALALAHEACLDIAVLTPGPVASPALVPFGAMYLPDEVVARDSRANVAAVEALVAGASCPVAVFGLYDDVAWLAGDLRRSRQIADLTVIGTPEAWELHWLRRRVVETLILSSGTPILILPPDHRIARVRHAVFGWKPSPEAIRALHDLVRLLEPEARVDIVMVSERPRQAGDDTGAEVKRHLTRHGFAAELHRVADGGLCEADALQQFAIERHADLLALGGFAHSRIREVMLGGVTRRIIDDARIPVLLSH</sequence>
<dbReference type="SUPFAM" id="SSF52402">
    <property type="entry name" value="Adenine nucleotide alpha hydrolases-like"/>
    <property type="match status" value="2"/>
</dbReference>
<dbReference type="Gene3D" id="3.40.50.12370">
    <property type="match status" value="1"/>
</dbReference>
<protein>
    <submittedName>
        <fullName evidence="3">Universal stress protein</fullName>
    </submittedName>
</protein>
<evidence type="ECO:0000313" key="4">
    <source>
        <dbReference type="Proteomes" id="UP000287746"/>
    </source>
</evidence>
<dbReference type="InterPro" id="IPR006016">
    <property type="entry name" value="UspA"/>
</dbReference>
<dbReference type="CDD" id="cd00293">
    <property type="entry name" value="USP-like"/>
    <property type="match status" value="1"/>
</dbReference>
<dbReference type="Pfam" id="PF00582">
    <property type="entry name" value="Usp"/>
    <property type="match status" value="1"/>
</dbReference>
<gene>
    <name evidence="3" type="ORF">DAH66_19660</name>
</gene>
<dbReference type="AlphaFoldDB" id="A0A430FYM9"/>
<feature type="region of interest" description="Disordered" evidence="1">
    <location>
        <begin position="1"/>
        <end position="31"/>
    </location>
</feature>
<accession>A0A430FYM9</accession>
<evidence type="ECO:0000259" key="2">
    <source>
        <dbReference type="Pfam" id="PF00582"/>
    </source>
</evidence>
<evidence type="ECO:0000256" key="1">
    <source>
        <dbReference type="SAM" id="MobiDB-lite"/>
    </source>
</evidence>
<dbReference type="Proteomes" id="UP000287746">
    <property type="component" value="Unassembled WGS sequence"/>
</dbReference>
<feature type="domain" description="UspA" evidence="2">
    <location>
        <begin position="193"/>
        <end position="306"/>
    </location>
</feature>
<organism evidence="3 4">
    <name type="scientific">Sphingomonas koreensis</name>
    <dbReference type="NCBI Taxonomy" id="93064"/>
    <lineage>
        <taxon>Bacteria</taxon>
        <taxon>Pseudomonadati</taxon>
        <taxon>Pseudomonadota</taxon>
        <taxon>Alphaproteobacteria</taxon>
        <taxon>Sphingomonadales</taxon>
        <taxon>Sphingomonadaceae</taxon>
        <taxon>Sphingomonas</taxon>
    </lineage>
</organism>
<reference evidence="3 4" key="1">
    <citation type="submission" date="2018-07" db="EMBL/GenBank/DDBJ databases">
        <title>Genomic and Epidemiologic Investigation of an Indolent Hospital Outbreak.</title>
        <authorList>
            <person name="Johnson R.C."/>
            <person name="Deming C."/>
            <person name="Conlan S."/>
            <person name="Zellmer C.J."/>
            <person name="Michelin A.V."/>
            <person name="Lee-Lin S."/>
            <person name="Thomas P.J."/>
            <person name="Park M."/>
            <person name="Weingarten R.A."/>
            <person name="Less J."/>
            <person name="Dekker J.P."/>
            <person name="Frank K.M."/>
            <person name="Musser K.A."/>
            <person name="Mcquiston J.R."/>
            <person name="Henderson D.K."/>
            <person name="Lau A.F."/>
            <person name="Palmore T.N."/>
            <person name="Segre J.A."/>
        </authorList>
    </citation>
    <scope>NUCLEOTIDE SEQUENCE [LARGE SCALE GENOMIC DNA]</scope>
    <source>
        <strain evidence="3 4">SK-CDC1_0717</strain>
    </source>
</reference>
<proteinExistence type="predicted"/>
<name>A0A430FYM9_9SPHN</name>
<comment type="caution">
    <text evidence="3">The sequence shown here is derived from an EMBL/GenBank/DDBJ whole genome shotgun (WGS) entry which is preliminary data.</text>
</comment>
<dbReference type="EMBL" id="QQYZ01000027">
    <property type="protein sequence ID" value="RSY77917.1"/>
    <property type="molecule type" value="Genomic_DNA"/>
</dbReference>
<evidence type="ECO:0000313" key="3">
    <source>
        <dbReference type="EMBL" id="RSY77917.1"/>
    </source>
</evidence>